<dbReference type="Proteomes" id="UP000251213">
    <property type="component" value="Unassembled WGS sequence"/>
</dbReference>
<dbReference type="EMBL" id="QJKK01000010">
    <property type="protein sequence ID" value="RAL22066.1"/>
    <property type="molecule type" value="Genomic_DNA"/>
</dbReference>
<evidence type="ECO:0000256" key="2">
    <source>
        <dbReference type="ARBA" id="ARBA00023015"/>
    </source>
</evidence>
<name>A0A364K213_9BACL</name>
<dbReference type="Pfam" id="PF00126">
    <property type="entry name" value="HTH_1"/>
    <property type="match status" value="1"/>
</dbReference>
<keyword evidence="4" id="KW-0804">Transcription</keyword>
<sequence length="296" mass="33928">MNYDALRTFVTVVEERNFTKAAEKLILSQPTVSLHIKQLEVELQTHLLSRSPKHVQITPTGQILYQRAKQIIQLWEKTKEEMGDYLHTLRGFLKIGASLTIGEYILPMILTSYHEQYPYVQLEVVVGNTQEVVQQVRSHQLDLGLIEGHTQEREVKVSPFMEDEMVFVVGASHPLAQQKPNVSLESLQNQVWIAREKGSGTREYMDHLIRKWGLQLKDILMISSNQGVKELVSRGIGVTCISRWVVQKEVDRGEMVMLSVFEQPIVRTLSYVLPMQTDLSRSGQVFLECLIDKSKI</sequence>
<dbReference type="AlphaFoldDB" id="A0A364K213"/>
<dbReference type="InterPro" id="IPR036390">
    <property type="entry name" value="WH_DNA-bd_sf"/>
</dbReference>
<dbReference type="InterPro" id="IPR047788">
    <property type="entry name" value="LysR-like_Sec_metab"/>
</dbReference>
<dbReference type="FunFam" id="1.10.10.10:FF:000001">
    <property type="entry name" value="LysR family transcriptional regulator"/>
    <property type="match status" value="1"/>
</dbReference>
<dbReference type="GO" id="GO:0003700">
    <property type="term" value="F:DNA-binding transcription factor activity"/>
    <property type="evidence" value="ECO:0007669"/>
    <property type="project" value="InterPro"/>
</dbReference>
<dbReference type="SUPFAM" id="SSF53850">
    <property type="entry name" value="Periplasmic binding protein-like II"/>
    <property type="match status" value="1"/>
</dbReference>
<keyword evidence="2" id="KW-0805">Transcription regulation</keyword>
<comment type="similarity">
    <text evidence="1">Belongs to the LysR transcriptional regulatory family.</text>
</comment>
<keyword evidence="7" id="KW-1185">Reference proteome</keyword>
<reference evidence="6 7" key="2">
    <citation type="submission" date="2018-06" db="EMBL/GenBank/DDBJ databases">
        <authorList>
            <person name="Zhirakovskaya E."/>
        </authorList>
    </citation>
    <scope>NUCLEOTIDE SEQUENCE [LARGE SCALE GENOMIC DNA]</scope>
    <source>
        <strain evidence="6 7">FBKL4.011</strain>
    </source>
</reference>
<dbReference type="RefSeq" id="WP_113659909.1">
    <property type="nucleotide sequence ID" value="NZ_KZ845672.1"/>
</dbReference>
<dbReference type="OrthoDB" id="9785745at2"/>
<accession>A0A364K213</accession>
<reference evidence="6 7" key="1">
    <citation type="submission" date="2018-06" db="EMBL/GenBank/DDBJ databases">
        <title>Thermoflavimicrobium daqus sp. nov., a thermophilic microbe isolated from Moutai-flavour Daqu.</title>
        <authorList>
            <person name="Wang X."/>
            <person name="Zhou H."/>
        </authorList>
    </citation>
    <scope>NUCLEOTIDE SEQUENCE [LARGE SCALE GENOMIC DNA]</scope>
    <source>
        <strain evidence="6 7">FBKL4.011</strain>
    </source>
</reference>
<dbReference type="InterPro" id="IPR036388">
    <property type="entry name" value="WH-like_DNA-bd_sf"/>
</dbReference>
<evidence type="ECO:0000256" key="1">
    <source>
        <dbReference type="ARBA" id="ARBA00009437"/>
    </source>
</evidence>
<dbReference type="InterPro" id="IPR005119">
    <property type="entry name" value="LysR_subst-bd"/>
</dbReference>
<dbReference type="NCBIfam" id="NF040786">
    <property type="entry name" value="LysR_Sec_metab"/>
    <property type="match status" value="1"/>
</dbReference>
<evidence type="ECO:0000313" key="6">
    <source>
        <dbReference type="EMBL" id="RAL22066.1"/>
    </source>
</evidence>
<proteinExistence type="inferred from homology"/>
<dbReference type="PROSITE" id="PS50931">
    <property type="entry name" value="HTH_LYSR"/>
    <property type="match status" value="1"/>
</dbReference>
<dbReference type="InterPro" id="IPR000847">
    <property type="entry name" value="LysR_HTH_N"/>
</dbReference>
<dbReference type="Pfam" id="PF03466">
    <property type="entry name" value="LysR_substrate"/>
    <property type="match status" value="1"/>
</dbReference>
<dbReference type="SUPFAM" id="SSF46785">
    <property type="entry name" value="Winged helix' DNA-binding domain"/>
    <property type="match status" value="1"/>
</dbReference>
<evidence type="ECO:0000256" key="4">
    <source>
        <dbReference type="ARBA" id="ARBA00023163"/>
    </source>
</evidence>
<dbReference type="PANTHER" id="PTHR30126:SF39">
    <property type="entry name" value="HTH-TYPE TRANSCRIPTIONAL REGULATOR CYSL"/>
    <property type="match status" value="1"/>
</dbReference>
<dbReference type="Gene3D" id="3.40.190.290">
    <property type="match status" value="1"/>
</dbReference>
<comment type="caution">
    <text evidence="6">The sequence shown here is derived from an EMBL/GenBank/DDBJ whole genome shotgun (WGS) entry which is preliminary data.</text>
</comment>
<dbReference type="PRINTS" id="PR00039">
    <property type="entry name" value="HTHLYSR"/>
</dbReference>
<evidence type="ECO:0000256" key="3">
    <source>
        <dbReference type="ARBA" id="ARBA00023125"/>
    </source>
</evidence>
<evidence type="ECO:0000259" key="5">
    <source>
        <dbReference type="PROSITE" id="PS50931"/>
    </source>
</evidence>
<gene>
    <name evidence="6" type="ORF">DL897_14825</name>
</gene>
<dbReference type="PANTHER" id="PTHR30126">
    <property type="entry name" value="HTH-TYPE TRANSCRIPTIONAL REGULATOR"/>
    <property type="match status" value="1"/>
</dbReference>
<dbReference type="CDD" id="cd08420">
    <property type="entry name" value="PBP2_CysL_like"/>
    <property type="match status" value="1"/>
</dbReference>
<protein>
    <submittedName>
        <fullName evidence="6">LysR family transcriptional regulator</fullName>
    </submittedName>
</protein>
<dbReference type="Gene3D" id="1.10.10.10">
    <property type="entry name" value="Winged helix-like DNA-binding domain superfamily/Winged helix DNA-binding domain"/>
    <property type="match status" value="1"/>
</dbReference>
<feature type="domain" description="HTH lysR-type" evidence="5">
    <location>
        <begin position="1"/>
        <end position="58"/>
    </location>
</feature>
<dbReference type="GO" id="GO:0000976">
    <property type="term" value="F:transcription cis-regulatory region binding"/>
    <property type="evidence" value="ECO:0007669"/>
    <property type="project" value="TreeGrafter"/>
</dbReference>
<evidence type="ECO:0000313" key="7">
    <source>
        <dbReference type="Proteomes" id="UP000251213"/>
    </source>
</evidence>
<keyword evidence="3" id="KW-0238">DNA-binding</keyword>
<organism evidence="6 7">
    <name type="scientific">Thermoflavimicrobium daqui</name>
    <dbReference type="NCBI Taxonomy" id="2137476"/>
    <lineage>
        <taxon>Bacteria</taxon>
        <taxon>Bacillati</taxon>
        <taxon>Bacillota</taxon>
        <taxon>Bacilli</taxon>
        <taxon>Bacillales</taxon>
        <taxon>Thermoactinomycetaceae</taxon>
        <taxon>Thermoflavimicrobium</taxon>
    </lineage>
</organism>